<dbReference type="InterPro" id="IPR007921">
    <property type="entry name" value="CHAP_dom"/>
</dbReference>
<sequence length="180" mass="21086">MPRFGVLLGSYKGIEGYSNSDERWPGTANYVNGHFTGYKYQCVEYARRWLILVKQLSFQDIDCAYDIWNLDKVKNINTKKNFPLIRMPNGSSKPPVIDALLIYASGPRVPWGHVAIIAEVNLQHNYVRVAEQNEEDWYWPGNYSRQMRLELNNGKYFIRDKYTIIGWMVYENLDSYLVSL</sequence>
<dbReference type="PANTHER" id="PTHR30094:SF0">
    <property type="entry name" value="BIFUNCTIONAL GLUTATHIONYLSPERMIDINE SYNTHETASE_AMIDASE-RELATED"/>
    <property type="match status" value="1"/>
</dbReference>
<proteinExistence type="predicted"/>
<evidence type="ECO:0000313" key="2">
    <source>
        <dbReference type="EMBL" id="OMJ65196.1"/>
    </source>
</evidence>
<protein>
    <recommendedName>
        <fullName evidence="1">Peptidase C51 domain-containing protein</fullName>
    </recommendedName>
</protein>
<dbReference type="OrthoDB" id="299748at2759"/>
<comment type="caution">
    <text evidence="2">The sequence shown here is derived from an EMBL/GenBank/DDBJ whole genome shotgun (WGS) entry which is preliminary data.</text>
</comment>
<dbReference type="SUPFAM" id="SSF54001">
    <property type="entry name" value="Cysteine proteinases"/>
    <property type="match status" value="1"/>
</dbReference>
<dbReference type="InterPro" id="IPR051705">
    <property type="entry name" value="Gsp_Synthetase/Amidase"/>
</dbReference>
<gene>
    <name evidence="2" type="ORF">SteCoe_38850</name>
</gene>
<keyword evidence="3" id="KW-1185">Reference proteome</keyword>
<dbReference type="AlphaFoldDB" id="A0A1R2AL12"/>
<dbReference type="EMBL" id="MPUH01002354">
    <property type="protein sequence ID" value="OMJ65196.1"/>
    <property type="molecule type" value="Genomic_DNA"/>
</dbReference>
<dbReference type="GO" id="GO:0016874">
    <property type="term" value="F:ligase activity"/>
    <property type="evidence" value="ECO:0007669"/>
    <property type="project" value="TreeGrafter"/>
</dbReference>
<dbReference type="PANTHER" id="PTHR30094">
    <property type="entry name" value="BIFUNCTIONAL GLUTATHIONYLSPERMIDINE SYNTHETASE/AMIDASE-RELATED"/>
    <property type="match status" value="1"/>
</dbReference>
<dbReference type="Pfam" id="PF05257">
    <property type="entry name" value="CHAP"/>
    <property type="match status" value="1"/>
</dbReference>
<reference evidence="2 3" key="1">
    <citation type="submission" date="2016-11" db="EMBL/GenBank/DDBJ databases">
        <title>The macronuclear genome of Stentor coeruleus: a giant cell with tiny introns.</title>
        <authorList>
            <person name="Slabodnick M."/>
            <person name="Ruby J.G."/>
            <person name="Reiff S.B."/>
            <person name="Swart E.C."/>
            <person name="Gosai S."/>
            <person name="Prabakaran S."/>
            <person name="Witkowska E."/>
            <person name="Larue G.E."/>
            <person name="Fisher S."/>
            <person name="Freeman R.M."/>
            <person name="Gunawardena J."/>
            <person name="Chu W."/>
            <person name="Stover N.A."/>
            <person name="Gregory B.D."/>
            <person name="Nowacki M."/>
            <person name="Derisi J."/>
            <person name="Roy S.W."/>
            <person name="Marshall W.F."/>
            <person name="Sood P."/>
        </authorList>
    </citation>
    <scope>NUCLEOTIDE SEQUENCE [LARGE SCALE GENOMIC DNA]</scope>
    <source>
        <strain evidence="2">WM001</strain>
    </source>
</reference>
<dbReference type="Gene3D" id="3.90.1720.10">
    <property type="entry name" value="endopeptidase domain like (from Nostoc punctiforme)"/>
    <property type="match status" value="1"/>
</dbReference>
<evidence type="ECO:0000313" key="3">
    <source>
        <dbReference type="Proteomes" id="UP000187209"/>
    </source>
</evidence>
<feature type="domain" description="Peptidase C51" evidence="1">
    <location>
        <begin position="17"/>
        <end position="159"/>
    </location>
</feature>
<dbReference type="PROSITE" id="PS50911">
    <property type="entry name" value="CHAP"/>
    <property type="match status" value="1"/>
</dbReference>
<evidence type="ECO:0000259" key="1">
    <source>
        <dbReference type="PROSITE" id="PS50911"/>
    </source>
</evidence>
<dbReference type="Proteomes" id="UP000187209">
    <property type="component" value="Unassembled WGS sequence"/>
</dbReference>
<dbReference type="InterPro" id="IPR038765">
    <property type="entry name" value="Papain-like_cys_pep_sf"/>
</dbReference>
<organism evidence="2 3">
    <name type="scientific">Stentor coeruleus</name>
    <dbReference type="NCBI Taxonomy" id="5963"/>
    <lineage>
        <taxon>Eukaryota</taxon>
        <taxon>Sar</taxon>
        <taxon>Alveolata</taxon>
        <taxon>Ciliophora</taxon>
        <taxon>Postciliodesmatophora</taxon>
        <taxon>Heterotrichea</taxon>
        <taxon>Heterotrichida</taxon>
        <taxon>Stentoridae</taxon>
        <taxon>Stentor</taxon>
    </lineage>
</organism>
<accession>A0A1R2AL12</accession>
<name>A0A1R2AL12_9CILI</name>